<gene>
    <name evidence="1" type="ORF">QDS18_16725</name>
</gene>
<dbReference type="EMBL" id="JARVWT010000006">
    <property type="protein sequence ID" value="MDH2332506.1"/>
    <property type="molecule type" value="Genomic_DNA"/>
</dbReference>
<comment type="caution">
    <text evidence="1">The sequence shown here is derived from an EMBL/GenBank/DDBJ whole genome shotgun (WGS) entry which is preliminary data.</text>
</comment>
<evidence type="ECO:0008006" key="3">
    <source>
        <dbReference type="Google" id="ProtNLM"/>
    </source>
</evidence>
<evidence type="ECO:0000313" key="2">
    <source>
        <dbReference type="Proteomes" id="UP001229409"/>
    </source>
</evidence>
<proteinExistence type="predicted"/>
<dbReference type="AlphaFoldDB" id="A0AAP4A0P1"/>
<reference evidence="1" key="1">
    <citation type="submission" date="2023-04" db="EMBL/GenBank/DDBJ databases">
        <title>Uncovering the Secrets of Slow-Growing Bacteria in Tropical Savanna Soil through Cultivation and Genomic Analysis.</title>
        <authorList>
            <person name="Goncalves O.S."/>
            <person name="Santana M.F."/>
        </authorList>
    </citation>
    <scope>NUCLEOTIDE SEQUENCE</scope>
    <source>
        <strain evidence="1">ANTI</strain>
    </source>
</reference>
<dbReference type="Proteomes" id="UP001229409">
    <property type="component" value="Unassembled WGS sequence"/>
</dbReference>
<dbReference type="RefSeq" id="WP_279834888.1">
    <property type="nucleotide sequence ID" value="NZ_JARVWT010000006.1"/>
</dbReference>
<organism evidence="1 2">
    <name type="scientific">Paenibacillus polymyxa</name>
    <name type="common">Bacillus polymyxa</name>
    <dbReference type="NCBI Taxonomy" id="1406"/>
    <lineage>
        <taxon>Bacteria</taxon>
        <taxon>Bacillati</taxon>
        <taxon>Bacillota</taxon>
        <taxon>Bacilli</taxon>
        <taxon>Bacillales</taxon>
        <taxon>Paenibacillaceae</taxon>
        <taxon>Paenibacillus</taxon>
    </lineage>
</organism>
<sequence length="142" mass="16465">MALISEIEAIEAFIRAKYPQASYEKQTVPEQPTPGLFVVRFLRDGRTLETGMHYRIDRDYQIIHFARYPEETMPVMSELSAAIYAEGGLPDVHMRFEGFGFAQPVLTENKIYATVGVLQTTVREMKPQRQYDKINHIHPRYV</sequence>
<evidence type="ECO:0000313" key="1">
    <source>
        <dbReference type="EMBL" id="MDH2332506.1"/>
    </source>
</evidence>
<name>A0AAP4A0P1_PAEPO</name>
<accession>A0AAP4A0P1</accession>
<protein>
    <recommendedName>
        <fullName evidence="3">Tail terminator</fullName>
    </recommendedName>
</protein>